<dbReference type="InterPro" id="IPR018767">
    <property type="entry name" value="Brl1/Brr6_dom"/>
</dbReference>
<accession>A0ABR1LZI0</accession>
<dbReference type="PANTHER" id="PTHR28136">
    <property type="entry name" value="NUCLEUS EXPORT PROTEIN BRR6"/>
    <property type="match status" value="1"/>
</dbReference>
<dbReference type="RefSeq" id="XP_066657320.1">
    <property type="nucleotide sequence ID" value="XM_066802946.1"/>
</dbReference>
<keyword evidence="3" id="KW-1185">Reference proteome</keyword>
<name>A0ABR1LZI0_9PEZI</name>
<reference evidence="2 3" key="1">
    <citation type="submission" date="2024-04" db="EMBL/GenBank/DDBJ databases">
        <title>Phyllosticta paracitricarpa is synonymous to the EU quarantine fungus P. citricarpa based on phylogenomic analyses.</title>
        <authorList>
            <consortium name="Lawrence Berkeley National Laboratory"/>
            <person name="Van ingen-buijs V.A."/>
            <person name="Van westerhoven A.C."/>
            <person name="Haridas S."/>
            <person name="Skiadas P."/>
            <person name="Martin F."/>
            <person name="Groenewald J.Z."/>
            <person name="Crous P.W."/>
            <person name="Seidl M.F."/>
        </authorList>
    </citation>
    <scope>NUCLEOTIDE SEQUENCE [LARGE SCALE GENOMIC DNA]</scope>
    <source>
        <strain evidence="2 3">CPC 17464</strain>
    </source>
</reference>
<dbReference type="PANTHER" id="PTHR28136:SF1">
    <property type="entry name" value="NUCLEUS EXPORT PROTEIN BRL1"/>
    <property type="match status" value="1"/>
</dbReference>
<sequence length="186" mass="20796">MDNTAWWRSLLDYVEAHPQLPRTLSRYVELGVRFFWACCTVWAVWAGCNAVQGDRQTAAMHATAQALTQITRCAQAYHDYGCSQGRRQLEHACLAWTRCINMDLAQAAHVGNGRALAATLNDFVHALSFSSWLLLGLVLVLHKLAVPLVNAGTAILLRETHHPPLPPTWRIENMPHPEMAPHQPAM</sequence>
<dbReference type="EMBL" id="JBBPEH010000004">
    <property type="protein sequence ID" value="KAK7540049.1"/>
    <property type="molecule type" value="Genomic_DNA"/>
</dbReference>
<evidence type="ECO:0000313" key="2">
    <source>
        <dbReference type="EMBL" id="KAK7540049.1"/>
    </source>
</evidence>
<dbReference type="SMART" id="SM01042">
    <property type="entry name" value="Brr6_like_C_C"/>
    <property type="match status" value="1"/>
</dbReference>
<dbReference type="Pfam" id="PF10104">
    <property type="entry name" value="Brr6_like_C_C"/>
    <property type="match status" value="1"/>
</dbReference>
<dbReference type="GeneID" id="92035852"/>
<organism evidence="2 3">
    <name type="scientific">Phyllosticta citribraziliensis</name>
    <dbReference type="NCBI Taxonomy" id="989973"/>
    <lineage>
        <taxon>Eukaryota</taxon>
        <taxon>Fungi</taxon>
        <taxon>Dikarya</taxon>
        <taxon>Ascomycota</taxon>
        <taxon>Pezizomycotina</taxon>
        <taxon>Dothideomycetes</taxon>
        <taxon>Dothideomycetes incertae sedis</taxon>
        <taxon>Botryosphaeriales</taxon>
        <taxon>Phyllostictaceae</taxon>
        <taxon>Phyllosticta</taxon>
    </lineage>
</organism>
<evidence type="ECO:0000313" key="3">
    <source>
        <dbReference type="Proteomes" id="UP001360953"/>
    </source>
</evidence>
<dbReference type="Proteomes" id="UP001360953">
    <property type="component" value="Unassembled WGS sequence"/>
</dbReference>
<evidence type="ECO:0000259" key="1">
    <source>
        <dbReference type="SMART" id="SM01042"/>
    </source>
</evidence>
<feature type="domain" description="Brl1/Brr6" evidence="1">
    <location>
        <begin position="24"/>
        <end position="145"/>
    </location>
</feature>
<gene>
    <name evidence="2" type="ORF">J3D65DRAFT_666703</name>
</gene>
<protein>
    <submittedName>
        <fullName evidence="2">Di-sulfide bridge nucleocytoplasmic transport domain-containing protein</fullName>
    </submittedName>
</protein>
<comment type="caution">
    <text evidence="2">The sequence shown here is derived from an EMBL/GenBank/DDBJ whole genome shotgun (WGS) entry which is preliminary data.</text>
</comment>
<proteinExistence type="predicted"/>
<dbReference type="InterPro" id="IPR040202">
    <property type="entry name" value="Brl1/Brr6"/>
</dbReference>